<evidence type="ECO:0000259" key="1">
    <source>
        <dbReference type="PROSITE" id="PS50075"/>
    </source>
</evidence>
<evidence type="ECO:0000313" key="2">
    <source>
        <dbReference type="EMBL" id="MBB6061365.1"/>
    </source>
</evidence>
<dbReference type="InterPro" id="IPR009081">
    <property type="entry name" value="PP-bd_ACP"/>
</dbReference>
<sequence>MDDALWQQLRPLLPDGCTPSDSLRDDLGLDSLSYVELIMQVEGLYDIYFPDDELSQMHTVLDLVQGVKRHLSPAMWLLIHLNSN</sequence>
<dbReference type="Pfam" id="PF00550">
    <property type="entry name" value="PP-binding"/>
    <property type="match status" value="1"/>
</dbReference>
<dbReference type="AlphaFoldDB" id="A0A7W9T5K6"/>
<comment type="caution">
    <text evidence="2">The sequence shown here is derived from an EMBL/GenBank/DDBJ whole genome shotgun (WGS) entry which is preliminary data.</text>
</comment>
<dbReference type="Gene3D" id="1.10.1200.10">
    <property type="entry name" value="ACP-like"/>
    <property type="match status" value="1"/>
</dbReference>
<proteinExistence type="predicted"/>
<dbReference type="PROSITE" id="PS50075">
    <property type="entry name" value="CARRIER"/>
    <property type="match status" value="1"/>
</dbReference>
<gene>
    <name evidence="2" type="ORF">HNQ93_004244</name>
</gene>
<dbReference type="SUPFAM" id="SSF47336">
    <property type="entry name" value="ACP-like"/>
    <property type="match status" value="1"/>
</dbReference>
<feature type="domain" description="Carrier" evidence="1">
    <location>
        <begin position="1"/>
        <end position="71"/>
    </location>
</feature>
<evidence type="ECO:0000313" key="3">
    <source>
        <dbReference type="Proteomes" id="UP000532746"/>
    </source>
</evidence>
<reference evidence="2 3" key="1">
    <citation type="submission" date="2020-08" db="EMBL/GenBank/DDBJ databases">
        <title>Genomic Encyclopedia of Type Strains, Phase IV (KMG-IV): sequencing the most valuable type-strain genomes for metagenomic binning, comparative biology and taxonomic classification.</title>
        <authorList>
            <person name="Goeker M."/>
        </authorList>
    </citation>
    <scope>NUCLEOTIDE SEQUENCE [LARGE SCALE GENOMIC DNA]</scope>
    <source>
        <strain evidence="2 3">DSM 26718</strain>
    </source>
</reference>
<organism evidence="2 3">
    <name type="scientific">Hymenobacter luteus</name>
    <dbReference type="NCBI Taxonomy" id="1411122"/>
    <lineage>
        <taxon>Bacteria</taxon>
        <taxon>Pseudomonadati</taxon>
        <taxon>Bacteroidota</taxon>
        <taxon>Cytophagia</taxon>
        <taxon>Cytophagales</taxon>
        <taxon>Hymenobacteraceae</taxon>
        <taxon>Hymenobacter</taxon>
    </lineage>
</organism>
<dbReference type="EMBL" id="JACHGG010000011">
    <property type="protein sequence ID" value="MBB6061365.1"/>
    <property type="molecule type" value="Genomic_DNA"/>
</dbReference>
<dbReference type="RefSeq" id="WP_183405498.1">
    <property type="nucleotide sequence ID" value="NZ_JACHGG010000011.1"/>
</dbReference>
<dbReference type="InterPro" id="IPR036736">
    <property type="entry name" value="ACP-like_sf"/>
</dbReference>
<accession>A0A7W9T5K6</accession>
<keyword evidence="3" id="KW-1185">Reference proteome</keyword>
<dbReference type="Proteomes" id="UP000532746">
    <property type="component" value="Unassembled WGS sequence"/>
</dbReference>
<protein>
    <submittedName>
        <fullName evidence="2">Acyl carrier protein</fullName>
    </submittedName>
</protein>
<name>A0A7W9T5K6_9BACT</name>